<comment type="caution">
    <text evidence="2">The sequence shown here is derived from an EMBL/GenBank/DDBJ whole genome shotgun (WGS) entry which is preliminary data.</text>
</comment>
<evidence type="ECO:0000313" key="3">
    <source>
        <dbReference type="Proteomes" id="UP001500622"/>
    </source>
</evidence>
<reference evidence="3" key="1">
    <citation type="journal article" date="2019" name="Int. J. Syst. Evol. Microbiol.">
        <title>The Global Catalogue of Microorganisms (GCM) 10K type strain sequencing project: providing services to taxonomists for standard genome sequencing and annotation.</title>
        <authorList>
            <consortium name="The Broad Institute Genomics Platform"/>
            <consortium name="The Broad Institute Genome Sequencing Center for Infectious Disease"/>
            <person name="Wu L."/>
            <person name="Ma J."/>
        </authorList>
    </citation>
    <scope>NUCLEOTIDE SEQUENCE [LARGE SCALE GENOMIC DNA]</scope>
    <source>
        <strain evidence="3">JCM 17810</strain>
    </source>
</reference>
<evidence type="ECO:0008006" key="4">
    <source>
        <dbReference type="Google" id="ProtNLM"/>
    </source>
</evidence>
<feature type="transmembrane region" description="Helical" evidence="1">
    <location>
        <begin position="141"/>
        <end position="164"/>
    </location>
</feature>
<evidence type="ECO:0000256" key="1">
    <source>
        <dbReference type="SAM" id="Phobius"/>
    </source>
</evidence>
<protein>
    <recommendedName>
        <fullName evidence="4">DUF1700 domain-containing protein</fullName>
    </recommendedName>
</protein>
<name>A0ABP8L6A6_9MICO</name>
<gene>
    <name evidence="2" type="ORF">GCM10023169_18040</name>
</gene>
<feature type="transmembrane region" description="Helical" evidence="1">
    <location>
        <begin position="101"/>
        <end position="129"/>
    </location>
</feature>
<accession>A0ABP8L6A6</accession>
<organism evidence="2 3">
    <name type="scientific">Georgenia halophila</name>
    <dbReference type="NCBI Taxonomy" id="620889"/>
    <lineage>
        <taxon>Bacteria</taxon>
        <taxon>Bacillati</taxon>
        <taxon>Actinomycetota</taxon>
        <taxon>Actinomycetes</taxon>
        <taxon>Micrococcales</taxon>
        <taxon>Bogoriellaceae</taxon>
        <taxon>Georgenia</taxon>
    </lineage>
</organism>
<dbReference type="Proteomes" id="UP001500622">
    <property type="component" value="Unassembled WGS sequence"/>
</dbReference>
<sequence length="211" mass="21509">MTAVHARADRYLDDLGRMLAGIDPTERAEVLGAVREHLDDAVAALGHEPSGTEMTAVLAELGPPSEVAAEAMAGRSAGGQGAQAQPQVTRSALSRSWVPPVAVLAVALGALLWPLMVPILVLAGGIILLCASPLWTPAEKALGSIVLPLGLAPVALSVAFFALVSYEGAAGGAPTVWAVAIPAMALLGLILAVWLLVVGVPRAGVRDREEA</sequence>
<keyword evidence="1" id="KW-0812">Transmembrane</keyword>
<keyword evidence="1" id="KW-1133">Transmembrane helix</keyword>
<dbReference type="EMBL" id="BAABGN010000008">
    <property type="protein sequence ID" value="GAA4422982.1"/>
    <property type="molecule type" value="Genomic_DNA"/>
</dbReference>
<keyword evidence="3" id="KW-1185">Reference proteome</keyword>
<dbReference type="Pfam" id="PF22564">
    <property type="entry name" value="HAAS"/>
    <property type="match status" value="1"/>
</dbReference>
<proteinExistence type="predicted"/>
<evidence type="ECO:0000313" key="2">
    <source>
        <dbReference type="EMBL" id="GAA4422982.1"/>
    </source>
</evidence>
<feature type="transmembrane region" description="Helical" evidence="1">
    <location>
        <begin position="176"/>
        <end position="198"/>
    </location>
</feature>
<dbReference type="RefSeq" id="WP_345215929.1">
    <property type="nucleotide sequence ID" value="NZ_BAABGN010000008.1"/>
</dbReference>
<keyword evidence="1" id="KW-0472">Membrane</keyword>